<organism evidence="1 2">
    <name type="scientific">Corchorus olitorius</name>
    <dbReference type="NCBI Taxonomy" id="93759"/>
    <lineage>
        <taxon>Eukaryota</taxon>
        <taxon>Viridiplantae</taxon>
        <taxon>Streptophyta</taxon>
        <taxon>Embryophyta</taxon>
        <taxon>Tracheophyta</taxon>
        <taxon>Spermatophyta</taxon>
        <taxon>Magnoliopsida</taxon>
        <taxon>eudicotyledons</taxon>
        <taxon>Gunneridae</taxon>
        <taxon>Pentapetalae</taxon>
        <taxon>rosids</taxon>
        <taxon>malvids</taxon>
        <taxon>Malvales</taxon>
        <taxon>Malvaceae</taxon>
        <taxon>Grewioideae</taxon>
        <taxon>Apeibeae</taxon>
        <taxon>Corchorus</taxon>
    </lineage>
</organism>
<reference evidence="2" key="1">
    <citation type="submission" date="2013-09" db="EMBL/GenBank/DDBJ databases">
        <title>Corchorus olitorius genome sequencing.</title>
        <authorList>
            <person name="Alam M."/>
            <person name="Haque M.S."/>
            <person name="Islam M.S."/>
            <person name="Emdad E.M."/>
            <person name="Islam M.M."/>
            <person name="Ahmed B."/>
            <person name="Halim A."/>
            <person name="Hossen Q.M.M."/>
            <person name="Hossain M.Z."/>
            <person name="Ahmed R."/>
            <person name="Khan M.M."/>
            <person name="Islam R."/>
            <person name="Rashid M.M."/>
            <person name="Khan S.A."/>
            <person name="Rahman M.S."/>
            <person name="Alam M."/>
            <person name="Yahiya A.S."/>
            <person name="Khan M.S."/>
            <person name="Azam M.S."/>
            <person name="Haque T."/>
            <person name="Lashkar M.Z.H."/>
            <person name="Akhand A.I."/>
            <person name="Morshed G."/>
            <person name="Roy S."/>
            <person name="Uddin K.S."/>
            <person name="Rabeya T."/>
            <person name="Hossain A.S."/>
            <person name="Chowdhury A."/>
            <person name="Snigdha A.R."/>
            <person name="Mortoza M.S."/>
            <person name="Matin S.A."/>
            <person name="Hoque S.M.E."/>
            <person name="Islam M.K."/>
            <person name="Roy D.K."/>
            <person name="Haider R."/>
            <person name="Moosa M.M."/>
            <person name="Elias S.M."/>
            <person name="Hasan A.M."/>
            <person name="Jahan S."/>
            <person name="Shafiuddin M."/>
            <person name="Mahmood N."/>
            <person name="Shommy N.S."/>
        </authorList>
    </citation>
    <scope>NUCLEOTIDE SEQUENCE [LARGE SCALE GENOMIC DNA]</scope>
    <source>
        <strain evidence="2">cv. O-4</strain>
    </source>
</reference>
<protein>
    <submittedName>
        <fullName evidence="1">Uncharacterized protein</fullName>
    </submittedName>
</protein>
<dbReference type="EMBL" id="AWUE01024117">
    <property type="protein sequence ID" value="OMO51582.1"/>
    <property type="molecule type" value="Genomic_DNA"/>
</dbReference>
<dbReference type="Proteomes" id="UP000187203">
    <property type="component" value="Unassembled WGS sequence"/>
</dbReference>
<keyword evidence="2" id="KW-1185">Reference proteome</keyword>
<gene>
    <name evidence="1" type="ORF">COLO4_37613</name>
</gene>
<evidence type="ECO:0000313" key="2">
    <source>
        <dbReference type="Proteomes" id="UP000187203"/>
    </source>
</evidence>
<evidence type="ECO:0000313" key="1">
    <source>
        <dbReference type="EMBL" id="OMO51582.1"/>
    </source>
</evidence>
<proteinExistence type="predicted"/>
<comment type="caution">
    <text evidence="1">The sequence shown here is derived from an EMBL/GenBank/DDBJ whole genome shotgun (WGS) entry which is preliminary data.</text>
</comment>
<dbReference type="AlphaFoldDB" id="A0A1R3G0G9"/>
<sequence>MVVEGVGRLFMNLWRLDQGKRDDTYGKGS</sequence>
<accession>A0A1R3G0G9</accession>
<name>A0A1R3G0G9_9ROSI</name>